<organism evidence="1 2">
    <name type="scientific">Cyclobacterium xiamenense</name>
    <dbReference type="NCBI Taxonomy" id="1297121"/>
    <lineage>
        <taxon>Bacteria</taxon>
        <taxon>Pseudomonadati</taxon>
        <taxon>Bacteroidota</taxon>
        <taxon>Cytophagia</taxon>
        <taxon>Cytophagales</taxon>
        <taxon>Cyclobacteriaceae</taxon>
        <taxon>Cyclobacterium</taxon>
    </lineage>
</organism>
<evidence type="ECO:0000313" key="2">
    <source>
        <dbReference type="Proteomes" id="UP000199403"/>
    </source>
</evidence>
<dbReference type="Proteomes" id="UP000199403">
    <property type="component" value="Unassembled WGS sequence"/>
</dbReference>
<proteinExistence type="predicted"/>
<dbReference type="EMBL" id="FNZH01000003">
    <property type="protein sequence ID" value="SEJ36466.1"/>
    <property type="molecule type" value="Genomic_DNA"/>
</dbReference>
<evidence type="ECO:0000313" key="1">
    <source>
        <dbReference type="EMBL" id="SEJ36466.1"/>
    </source>
</evidence>
<accession>A0A1H6Y7L8</accession>
<protein>
    <submittedName>
        <fullName evidence="1">Uncharacterized protein</fullName>
    </submittedName>
</protein>
<gene>
    <name evidence="1" type="ORF">SAMN05192553_103485</name>
</gene>
<reference evidence="2" key="1">
    <citation type="submission" date="2016-10" db="EMBL/GenBank/DDBJ databases">
        <authorList>
            <person name="Varghese N."/>
            <person name="Submissions S."/>
        </authorList>
    </citation>
    <scope>NUCLEOTIDE SEQUENCE [LARGE SCALE GENOMIC DNA]</scope>
    <source>
        <strain evidence="2">IBRC-M 10761</strain>
    </source>
</reference>
<keyword evidence="2" id="KW-1185">Reference proteome</keyword>
<dbReference type="AlphaFoldDB" id="A0A1H6Y7L8"/>
<name>A0A1H6Y7L8_9BACT</name>
<sequence>MCEKSAKVSAKLKSANHCPISYIFFRIESILLAFSQFTFTQRLGIVTNQSASFTNLWGFNWLEKGIL</sequence>